<comment type="caution">
    <text evidence="1">The sequence shown here is derived from an EMBL/GenBank/DDBJ whole genome shotgun (WGS) entry which is preliminary data.</text>
</comment>
<proteinExistence type="predicted"/>
<gene>
    <name evidence="1" type="ORF">BXY75_3352</name>
</gene>
<reference evidence="1 2" key="1">
    <citation type="submission" date="2018-10" db="EMBL/GenBank/DDBJ databases">
        <title>Genomic Encyclopedia of Archaeal and Bacterial Type Strains, Phase II (KMG-II): from individual species to whole genera.</title>
        <authorList>
            <person name="Goeker M."/>
        </authorList>
    </citation>
    <scope>NUCLEOTIDE SEQUENCE [LARGE SCALE GENOMIC DNA]</scope>
    <source>
        <strain evidence="1 2">DSM 23424</strain>
    </source>
</reference>
<accession>A0A3L9YC17</accession>
<dbReference type="OrthoDB" id="837641at2"/>
<name>A0A3L9YC17_9FLAO</name>
<evidence type="ECO:0000313" key="2">
    <source>
        <dbReference type="Proteomes" id="UP000271339"/>
    </source>
</evidence>
<dbReference type="RefSeq" id="WP_121908868.1">
    <property type="nucleotide sequence ID" value="NZ_REFC01000017.1"/>
</dbReference>
<dbReference type="AlphaFoldDB" id="A0A3L9YC17"/>
<organism evidence="1 2">
    <name type="scientific">Ulvibacter antarcticus</name>
    <dbReference type="NCBI Taxonomy" id="442714"/>
    <lineage>
        <taxon>Bacteria</taxon>
        <taxon>Pseudomonadati</taxon>
        <taxon>Bacteroidota</taxon>
        <taxon>Flavobacteriia</taxon>
        <taxon>Flavobacteriales</taxon>
        <taxon>Flavobacteriaceae</taxon>
        <taxon>Ulvibacter</taxon>
    </lineage>
</organism>
<keyword evidence="2" id="KW-1185">Reference proteome</keyword>
<sequence length="196" mass="23406">MPKYSTFPFLFDDVLSISTTKLLKWKYIKSGNFKSGTITWSRNGVVTSTISIIVDFKNESPSLRLIYTCNGNPYDYYVYFESTPSNLGFGEVWYFTCPFTRKRCRKLHLINEQFMHRSNLRSGMYGCQTESKKWRAMNKYLSPYFETDRLYQELYSKNFKKYYAGKPTKKYVHIMKQIQKAERIPVHEIERLMLSR</sequence>
<evidence type="ECO:0000313" key="1">
    <source>
        <dbReference type="EMBL" id="RMA56649.1"/>
    </source>
</evidence>
<dbReference type="Proteomes" id="UP000271339">
    <property type="component" value="Unassembled WGS sequence"/>
</dbReference>
<dbReference type="EMBL" id="REFC01000017">
    <property type="protein sequence ID" value="RMA56649.1"/>
    <property type="molecule type" value="Genomic_DNA"/>
</dbReference>
<protein>
    <submittedName>
        <fullName evidence="1">Uncharacterized protein</fullName>
    </submittedName>
</protein>